<comment type="caution">
    <text evidence="7">The sequence shown here is derived from an EMBL/GenBank/DDBJ whole genome shotgun (WGS) entry which is preliminary data.</text>
</comment>
<reference evidence="8" key="1">
    <citation type="journal article" date="2019" name="Int. J. Syst. Evol. Microbiol.">
        <title>The Global Catalogue of Microorganisms (GCM) 10K type strain sequencing project: providing services to taxonomists for standard genome sequencing and annotation.</title>
        <authorList>
            <consortium name="The Broad Institute Genomics Platform"/>
            <consortium name="The Broad Institute Genome Sequencing Center for Infectious Disease"/>
            <person name="Wu L."/>
            <person name="Ma J."/>
        </authorList>
    </citation>
    <scope>NUCLEOTIDE SEQUENCE [LARGE SCALE GENOMIC DNA]</scope>
    <source>
        <strain evidence="8">KCTC 12848</strain>
    </source>
</reference>
<name>A0ABW5EBI9_9GAMM</name>
<dbReference type="PROSITE" id="PS50931">
    <property type="entry name" value="HTH_LYSR"/>
    <property type="match status" value="1"/>
</dbReference>
<dbReference type="RefSeq" id="WP_265720496.1">
    <property type="nucleotide sequence ID" value="NZ_JAPIVK010000003.1"/>
</dbReference>
<evidence type="ECO:0000256" key="5">
    <source>
        <dbReference type="SAM" id="Coils"/>
    </source>
</evidence>
<keyword evidence="4" id="KW-0804">Transcription</keyword>
<dbReference type="Gene3D" id="1.10.10.10">
    <property type="entry name" value="Winged helix-like DNA-binding domain superfamily/Winged helix DNA-binding domain"/>
    <property type="match status" value="1"/>
</dbReference>
<feature type="domain" description="HTH lysR-type" evidence="6">
    <location>
        <begin position="9"/>
        <end position="66"/>
    </location>
</feature>
<keyword evidence="3" id="KW-0238">DNA-binding</keyword>
<dbReference type="SUPFAM" id="SSF53850">
    <property type="entry name" value="Periplasmic binding protein-like II"/>
    <property type="match status" value="1"/>
</dbReference>
<sequence length="294" mass="32623">MNAKEQYTLGAQDLQTLLALLRSGTLAVAAERLHVDTSTVFRALQRMESGLGQRLFERSRAGYRPTELAAALAERAERIESELESARSEAQRQRAEIAGTLRLTTTDTILHGLVAPQLAALRRAHPLLQFEISTGNQLSNLTRRDADIALRATQRPPPHLVGRQVGPIRMALYAAESATGAYSEMNLEEAPWVAPDDALPSHPSVLWRRHRHPRNLPAYRVDSILSVAELIAADLGIGVLPIFLGDGRRDLKQISPPLEECETQLWLLTHPECRHLSRVSVVFSHLAEHLKLHG</sequence>
<evidence type="ECO:0000256" key="4">
    <source>
        <dbReference type="ARBA" id="ARBA00023163"/>
    </source>
</evidence>
<protein>
    <submittedName>
        <fullName evidence="7">LysR family transcriptional regulator</fullName>
    </submittedName>
</protein>
<evidence type="ECO:0000256" key="2">
    <source>
        <dbReference type="ARBA" id="ARBA00023015"/>
    </source>
</evidence>
<evidence type="ECO:0000313" key="7">
    <source>
        <dbReference type="EMBL" id="MFD2309770.1"/>
    </source>
</evidence>
<feature type="coiled-coil region" evidence="5">
    <location>
        <begin position="69"/>
        <end position="96"/>
    </location>
</feature>
<evidence type="ECO:0000313" key="8">
    <source>
        <dbReference type="Proteomes" id="UP001597425"/>
    </source>
</evidence>
<dbReference type="EMBL" id="JBHUJD010000005">
    <property type="protein sequence ID" value="MFD2309770.1"/>
    <property type="molecule type" value="Genomic_DNA"/>
</dbReference>
<dbReference type="InterPro" id="IPR005119">
    <property type="entry name" value="LysR_subst-bd"/>
</dbReference>
<dbReference type="PANTHER" id="PTHR30579:SF3">
    <property type="entry name" value="TRANSCRIPTIONAL REGULATORY PROTEIN"/>
    <property type="match status" value="1"/>
</dbReference>
<comment type="similarity">
    <text evidence="1">Belongs to the LysR transcriptional regulatory family.</text>
</comment>
<proteinExistence type="inferred from homology"/>
<dbReference type="SUPFAM" id="SSF46785">
    <property type="entry name" value="Winged helix' DNA-binding domain"/>
    <property type="match status" value="1"/>
</dbReference>
<dbReference type="PANTHER" id="PTHR30579">
    <property type="entry name" value="TRANSCRIPTIONAL REGULATOR"/>
    <property type="match status" value="1"/>
</dbReference>
<evidence type="ECO:0000259" key="6">
    <source>
        <dbReference type="PROSITE" id="PS50931"/>
    </source>
</evidence>
<dbReference type="Gene3D" id="3.40.190.290">
    <property type="match status" value="1"/>
</dbReference>
<evidence type="ECO:0000256" key="1">
    <source>
        <dbReference type="ARBA" id="ARBA00009437"/>
    </source>
</evidence>
<dbReference type="Proteomes" id="UP001597425">
    <property type="component" value="Unassembled WGS sequence"/>
</dbReference>
<dbReference type="Pfam" id="PF03466">
    <property type="entry name" value="LysR_substrate"/>
    <property type="match status" value="1"/>
</dbReference>
<dbReference type="Pfam" id="PF00126">
    <property type="entry name" value="HTH_1"/>
    <property type="match status" value="1"/>
</dbReference>
<dbReference type="InterPro" id="IPR036390">
    <property type="entry name" value="WH_DNA-bd_sf"/>
</dbReference>
<keyword evidence="5" id="KW-0175">Coiled coil</keyword>
<dbReference type="InterPro" id="IPR036388">
    <property type="entry name" value="WH-like_DNA-bd_sf"/>
</dbReference>
<evidence type="ECO:0000256" key="3">
    <source>
        <dbReference type="ARBA" id="ARBA00023125"/>
    </source>
</evidence>
<dbReference type="InterPro" id="IPR050176">
    <property type="entry name" value="LTTR"/>
</dbReference>
<dbReference type="InterPro" id="IPR000847">
    <property type="entry name" value="LysR_HTH_N"/>
</dbReference>
<keyword evidence="2" id="KW-0805">Transcription regulation</keyword>
<gene>
    <name evidence="7" type="ORF">ACFSKX_05010</name>
</gene>
<organism evidence="7 8">
    <name type="scientific">Microbulbifer halophilus</name>
    <dbReference type="NCBI Taxonomy" id="453963"/>
    <lineage>
        <taxon>Bacteria</taxon>
        <taxon>Pseudomonadati</taxon>
        <taxon>Pseudomonadota</taxon>
        <taxon>Gammaproteobacteria</taxon>
        <taxon>Cellvibrionales</taxon>
        <taxon>Microbulbiferaceae</taxon>
        <taxon>Microbulbifer</taxon>
    </lineage>
</organism>
<keyword evidence="8" id="KW-1185">Reference proteome</keyword>
<accession>A0ABW5EBI9</accession>